<dbReference type="Proteomes" id="UP001163115">
    <property type="component" value="Chromosome"/>
</dbReference>
<feature type="transmembrane region" description="Helical" evidence="1">
    <location>
        <begin position="7"/>
        <end position="24"/>
    </location>
</feature>
<reference evidence="2" key="1">
    <citation type="submission" date="2022-11" db="EMBL/GenBank/DDBJ databases">
        <title>Lacrimispora xylanolytica sy1, complete genome.</title>
        <authorList>
            <person name="Choi S."/>
        </authorList>
    </citation>
    <scope>NUCLEOTIDE SEQUENCE</scope>
    <source>
        <strain evidence="2">Sy1</strain>
    </source>
</reference>
<gene>
    <name evidence="2" type="ORF">OW255_02190</name>
</gene>
<dbReference type="EMBL" id="CP113524">
    <property type="protein sequence ID" value="WAJ24354.1"/>
    <property type="molecule type" value="Genomic_DNA"/>
</dbReference>
<keyword evidence="3" id="KW-1185">Reference proteome</keyword>
<accession>A0ABY7ACD7</accession>
<name>A0ABY7ACD7_9FIRM</name>
<protein>
    <submittedName>
        <fullName evidence="2">Uncharacterized protein</fullName>
    </submittedName>
</protein>
<keyword evidence="1" id="KW-1133">Transmembrane helix</keyword>
<sequence>MKKISDKFISFWIYFSIIVSLLLAEKHATHDTWWNVIKSEAWDIVLVIAIGMIVEVIMIYYKENE</sequence>
<keyword evidence="1" id="KW-0472">Membrane</keyword>
<evidence type="ECO:0000256" key="1">
    <source>
        <dbReference type="SAM" id="Phobius"/>
    </source>
</evidence>
<dbReference type="RefSeq" id="WP_268115477.1">
    <property type="nucleotide sequence ID" value="NZ_CP113524.1"/>
</dbReference>
<keyword evidence="1" id="KW-0812">Transmembrane</keyword>
<organism evidence="2 3">
    <name type="scientific">Lacrimispora xylanolytica</name>
    <dbReference type="NCBI Taxonomy" id="29375"/>
    <lineage>
        <taxon>Bacteria</taxon>
        <taxon>Bacillati</taxon>
        <taxon>Bacillota</taxon>
        <taxon>Clostridia</taxon>
        <taxon>Lachnospirales</taxon>
        <taxon>Lachnospiraceae</taxon>
        <taxon>Lacrimispora</taxon>
    </lineage>
</organism>
<feature type="transmembrane region" description="Helical" evidence="1">
    <location>
        <begin position="44"/>
        <end position="61"/>
    </location>
</feature>
<proteinExistence type="predicted"/>
<evidence type="ECO:0000313" key="3">
    <source>
        <dbReference type="Proteomes" id="UP001163115"/>
    </source>
</evidence>
<evidence type="ECO:0000313" key="2">
    <source>
        <dbReference type="EMBL" id="WAJ24354.1"/>
    </source>
</evidence>